<keyword evidence="3" id="KW-1185">Reference proteome</keyword>
<reference evidence="2 3" key="2">
    <citation type="submission" date="2018-11" db="EMBL/GenBank/DDBJ databases">
        <authorList>
            <consortium name="Pathogen Informatics"/>
        </authorList>
    </citation>
    <scope>NUCLEOTIDE SEQUENCE [LARGE SCALE GENOMIC DNA]</scope>
</reference>
<organism evidence="4">
    <name type="scientific">Gongylonema pulchrum</name>
    <dbReference type="NCBI Taxonomy" id="637853"/>
    <lineage>
        <taxon>Eukaryota</taxon>
        <taxon>Metazoa</taxon>
        <taxon>Ecdysozoa</taxon>
        <taxon>Nematoda</taxon>
        <taxon>Chromadorea</taxon>
        <taxon>Rhabditida</taxon>
        <taxon>Spirurina</taxon>
        <taxon>Spiruromorpha</taxon>
        <taxon>Spiruroidea</taxon>
        <taxon>Gongylonematidae</taxon>
        <taxon>Gongylonema</taxon>
    </lineage>
</organism>
<dbReference type="WBParaSite" id="GPUH_0001029101-mRNA-1">
    <property type="protein sequence ID" value="GPUH_0001029101-mRNA-1"/>
    <property type="gene ID" value="GPUH_0001029101"/>
</dbReference>
<evidence type="ECO:0000256" key="1">
    <source>
        <dbReference type="SAM" id="MobiDB-lite"/>
    </source>
</evidence>
<evidence type="ECO:0000313" key="2">
    <source>
        <dbReference type="EMBL" id="VDN17222.1"/>
    </source>
</evidence>
<feature type="compositionally biased region" description="Polar residues" evidence="1">
    <location>
        <begin position="13"/>
        <end position="22"/>
    </location>
</feature>
<dbReference type="EMBL" id="UYRT01077908">
    <property type="protein sequence ID" value="VDN17222.1"/>
    <property type="molecule type" value="Genomic_DNA"/>
</dbReference>
<accession>A0A183DNI7</accession>
<dbReference type="Proteomes" id="UP000271098">
    <property type="component" value="Unassembled WGS sequence"/>
</dbReference>
<feature type="region of interest" description="Disordered" evidence="1">
    <location>
        <begin position="1"/>
        <end position="35"/>
    </location>
</feature>
<dbReference type="AlphaFoldDB" id="A0A183DNI7"/>
<evidence type="ECO:0000313" key="4">
    <source>
        <dbReference type="WBParaSite" id="GPUH_0001029101-mRNA-1"/>
    </source>
</evidence>
<sequence>MGMENSEDERSVLASSPETPFSDTGYEGEGSDSTDNGIMIVAKRTARAFRPDLFMPLSVRFGTSLQALMTKTASSCFSSETNTKPFPKRALPEDLKPLKTRVFFLRFFEEKWCL</sequence>
<proteinExistence type="predicted"/>
<gene>
    <name evidence="2" type="ORF">GPUH_LOCUS10278</name>
</gene>
<reference evidence="4" key="1">
    <citation type="submission" date="2016-06" db="UniProtKB">
        <authorList>
            <consortium name="WormBaseParasite"/>
        </authorList>
    </citation>
    <scope>IDENTIFICATION</scope>
</reference>
<name>A0A183DNI7_9BILA</name>
<evidence type="ECO:0000313" key="3">
    <source>
        <dbReference type="Proteomes" id="UP000271098"/>
    </source>
</evidence>
<protein>
    <submittedName>
        <fullName evidence="2 4">Uncharacterized protein</fullName>
    </submittedName>
</protein>